<evidence type="ECO:0000313" key="3">
    <source>
        <dbReference type="Proteomes" id="UP000823388"/>
    </source>
</evidence>
<dbReference type="Proteomes" id="UP000823388">
    <property type="component" value="Chromosome 5N"/>
</dbReference>
<reference evidence="2" key="1">
    <citation type="submission" date="2020-05" db="EMBL/GenBank/DDBJ databases">
        <title>WGS assembly of Panicum virgatum.</title>
        <authorList>
            <person name="Lovell J.T."/>
            <person name="Jenkins J."/>
            <person name="Shu S."/>
            <person name="Juenger T.E."/>
            <person name="Schmutz J."/>
        </authorList>
    </citation>
    <scope>NUCLEOTIDE SEQUENCE</scope>
    <source>
        <strain evidence="2">AP13</strain>
    </source>
</reference>
<keyword evidence="3" id="KW-1185">Reference proteome</keyword>
<organism evidence="2 3">
    <name type="scientific">Panicum virgatum</name>
    <name type="common">Blackwell switchgrass</name>
    <dbReference type="NCBI Taxonomy" id="38727"/>
    <lineage>
        <taxon>Eukaryota</taxon>
        <taxon>Viridiplantae</taxon>
        <taxon>Streptophyta</taxon>
        <taxon>Embryophyta</taxon>
        <taxon>Tracheophyta</taxon>
        <taxon>Spermatophyta</taxon>
        <taxon>Magnoliopsida</taxon>
        <taxon>Liliopsida</taxon>
        <taxon>Poales</taxon>
        <taxon>Poaceae</taxon>
        <taxon>PACMAD clade</taxon>
        <taxon>Panicoideae</taxon>
        <taxon>Panicodae</taxon>
        <taxon>Paniceae</taxon>
        <taxon>Panicinae</taxon>
        <taxon>Panicum</taxon>
        <taxon>Panicum sect. Hiantes</taxon>
    </lineage>
</organism>
<accession>A0A8T0RU04</accession>
<feature type="region of interest" description="Disordered" evidence="1">
    <location>
        <begin position="125"/>
        <end position="172"/>
    </location>
</feature>
<evidence type="ECO:0000313" key="2">
    <source>
        <dbReference type="EMBL" id="KAG2588890.1"/>
    </source>
</evidence>
<evidence type="ECO:0000256" key="1">
    <source>
        <dbReference type="SAM" id="MobiDB-lite"/>
    </source>
</evidence>
<name>A0A8T0RU04_PANVG</name>
<feature type="compositionally biased region" description="Basic residues" evidence="1">
    <location>
        <begin position="143"/>
        <end position="157"/>
    </location>
</feature>
<feature type="compositionally biased region" description="Low complexity" evidence="1">
    <location>
        <begin position="1"/>
        <end position="32"/>
    </location>
</feature>
<protein>
    <submittedName>
        <fullName evidence="2">Uncharacterized protein</fullName>
    </submittedName>
</protein>
<sequence length="188" mass="19687">MAMAASGRRAMVASGRRAAAMARAERSATAPRSSRRRESGPGSWAPRHRPPPLPSPPLLGASPAAAASPMPALVLVRASAVALTALSSLAPIAAARCPLIRRTPGCGPPARAPRRRPMLTSLFGRSTAVASRPAGSPAGGGSRRARSPSCKRRHRLKDGRARVGPEGGWRSGTRRHLCRARLAGRRLR</sequence>
<dbReference type="AlphaFoldDB" id="A0A8T0RU04"/>
<proteinExistence type="predicted"/>
<comment type="caution">
    <text evidence="2">The sequence shown here is derived from an EMBL/GenBank/DDBJ whole genome shotgun (WGS) entry which is preliminary data.</text>
</comment>
<feature type="region of interest" description="Disordered" evidence="1">
    <location>
        <begin position="1"/>
        <end position="64"/>
    </location>
</feature>
<gene>
    <name evidence="2" type="ORF">PVAP13_5NG353981</name>
</gene>
<dbReference type="EMBL" id="CM029046">
    <property type="protein sequence ID" value="KAG2588890.1"/>
    <property type="molecule type" value="Genomic_DNA"/>
</dbReference>